<accession>A0ABR6XS91</accession>
<name>A0ABR6XS91_9BURK</name>
<dbReference type="EMBL" id="JACOFU010000003">
    <property type="protein sequence ID" value="MBC3831909.1"/>
    <property type="molecule type" value="Genomic_DNA"/>
</dbReference>
<dbReference type="Proteomes" id="UP000643610">
    <property type="component" value="Unassembled WGS sequence"/>
</dbReference>
<protein>
    <submittedName>
        <fullName evidence="1">Uncharacterized protein</fullName>
    </submittedName>
</protein>
<proteinExistence type="predicted"/>
<sequence length="74" mass="7893">MLSFSTGTWVTNKIGLLASACNLEMGVGSPSSASADLLFELDSAAFSHALSERTNMKIVAILEQKRMVVGQCKE</sequence>
<comment type="caution">
    <text evidence="1">The sequence shown here is derived from an EMBL/GenBank/DDBJ whole genome shotgun (WGS) entry which is preliminary data.</text>
</comment>
<keyword evidence="2" id="KW-1185">Reference proteome</keyword>
<organism evidence="1 2">
    <name type="scientific">Undibacterium amnicola</name>
    <dbReference type="NCBI Taxonomy" id="1834038"/>
    <lineage>
        <taxon>Bacteria</taxon>
        <taxon>Pseudomonadati</taxon>
        <taxon>Pseudomonadota</taxon>
        <taxon>Betaproteobacteria</taxon>
        <taxon>Burkholderiales</taxon>
        <taxon>Oxalobacteraceae</taxon>
        <taxon>Undibacterium</taxon>
    </lineage>
</organism>
<evidence type="ECO:0000313" key="1">
    <source>
        <dbReference type="EMBL" id="MBC3831909.1"/>
    </source>
</evidence>
<dbReference type="RefSeq" id="WP_186890935.1">
    <property type="nucleotide sequence ID" value="NZ_JACOFU010000003.1"/>
</dbReference>
<evidence type="ECO:0000313" key="2">
    <source>
        <dbReference type="Proteomes" id="UP000643610"/>
    </source>
</evidence>
<reference evidence="1 2" key="1">
    <citation type="submission" date="2020-08" db="EMBL/GenBank/DDBJ databases">
        <title>Novel species isolated from subtropical streams in China.</title>
        <authorList>
            <person name="Lu H."/>
        </authorList>
    </citation>
    <scope>NUCLEOTIDE SEQUENCE [LARGE SCALE GENOMIC DNA]</scope>
    <source>
        <strain evidence="1 2">KCTC 52442</strain>
    </source>
</reference>
<gene>
    <name evidence="1" type="ORF">H8K33_10350</name>
</gene>